<evidence type="ECO:0000259" key="1">
    <source>
        <dbReference type="Pfam" id="PF22818"/>
    </source>
</evidence>
<dbReference type="AlphaFoldDB" id="A0A3P3VM36"/>
<dbReference type="EMBL" id="QWEZ01000002">
    <property type="protein sequence ID" value="RRJ82779.1"/>
    <property type="molecule type" value="Genomic_DNA"/>
</dbReference>
<dbReference type="Proteomes" id="UP000280792">
    <property type="component" value="Unassembled WGS sequence"/>
</dbReference>
<dbReference type="InterPro" id="IPR029069">
    <property type="entry name" value="HotDog_dom_sf"/>
</dbReference>
<protein>
    <submittedName>
        <fullName evidence="2">Hydroxymyristoyl-ACP dehydratase</fullName>
    </submittedName>
</protein>
<organism evidence="2 3">
    <name type="scientific">Aestuariirhabdus litorea</name>
    <dbReference type="NCBI Taxonomy" id="2528527"/>
    <lineage>
        <taxon>Bacteria</taxon>
        <taxon>Pseudomonadati</taxon>
        <taxon>Pseudomonadota</taxon>
        <taxon>Gammaproteobacteria</taxon>
        <taxon>Oceanospirillales</taxon>
        <taxon>Aestuariirhabdaceae</taxon>
        <taxon>Aestuariirhabdus</taxon>
    </lineage>
</organism>
<dbReference type="InterPro" id="IPR054545">
    <property type="entry name" value="ApeI-like"/>
</dbReference>
<dbReference type="SUPFAM" id="SSF54637">
    <property type="entry name" value="Thioesterase/thiol ester dehydrase-isomerase"/>
    <property type="match status" value="1"/>
</dbReference>
<keyword evidence="3" id="KW-1185">Reference proteome</keyword>
<proteinExistence type="predicted"/>
<evidence type="ECO:0000313" key="2">
    <source>
        <dbReference type="EMBL" id="RRJ82779.1"/>
    </source>
</evidence>
<dbReference type="Pfam" id="PF22818">
    <property type="entry name" value="ApeI-like"/>
    <property type="match status" value="1"/>
</dbReference>
<dbReference type="InterPro" id="IPR016962">
    <property type="entry name" value="Dehydrase_ECs4332_prd"/>
</dbReference>
<feature type="domain" description="ApeI dehydratase-like" evidence="1">
    <location>
        <begin position="12"/>
        <end position="108"/>
    </location>
</feature>
<accession>A0A3P3VM36</accession>
<evidence type="ECO:0000313" key="3">
    <source>
        <dbReference type="Proteomes" id="UP000280792"/>
    </source>
</evidence>
<reference evidence="2 3" key="2">
    <citation type="submission" date="2018-12" db="EMBL/GenBank/DDBJ databases">
        <title>Simiduia agarivorans gen. nov., sp. nov., a marine, agarolytic bacterium isolated from shallow coastal water from Keelung, Taiwan.</title>
        <authorList>
            <person name="Shieh W.Y."/>
        </authorList>
    </citation>
    <scope>NUCLEOTIDE SEQUENCE [LARGE SCALE GENOMIC DNA]</scope>
    <source>
        <strain evidence="2 3">GTF-13</strain>
    </source>
</reference>
<dbReference type="Gene3D" id="3.10.129.10">
    <property type="entry name" value="Hotdog Thioesterase"/>
    <property type="match status" value="1"/>
</dbReference>
<dbReference type="PIRSF" id="PIRSF030962">
    <property type="entry name" value="Dehydrase_ECs4332_prd"/>
    <property type="match status" value="1"/>
</dbReference>
<dbReference type="RefSeq" id="WP_125016831.1">
    <property type="nucleotide sequence ID" value="NZ_QWEZ01000002.1"/>
</dbReference>
<name>A0A3P3VM36_9GAMM</name>
<sequence>MKLPRVIRSHYQSHQAELELELPPELLWFEGHFPGHPVLPGVVQIHWALHFATSGLGVAGQFLALERVKFQQLVLPGSRLHLQLEHLADAGQLLFHYRNDEGSVASGRIDLGPAP</sequence>
<comment type="caution">
    <text evidence="2">The sequence shown here is derived from an EMBL/GenBank/DDBJ whole genome shotgun (WGS) entry which is preliminary data.</text>
</comment>
<gene>
    <name evidence="2" type="ORF">D0544_13060</name>
</gene>
<reference evidence="2 3" key="1">
    <citation type="submission" date="2018-08" db="EMBL/GenBank/DDBJ databases">
        <authorList>
            <person name="Khan S.A."/>
        </authorList>
    </citation>
    <scope>NUCLEOTIDE SEQUENCE [LARGE SCALE GENOMIC DNA]</scope>
    <source>
        <strain evidence="2 3">GTF-13</strain>
    </source>
</reference>